<dbReference type="InterPro" id="IPR017941">
    <property type="entry name" value="Rieske_2Fe-2S"/>
</dbReference>
<comment type="cofactor">
    <cofactor evidence="5">
        <name>[2Fe-2S] cluster</name>
        <dbReference type="ChEBI" id="CHEBI:190135"/>
    </cofactor>
</comment>
<feature type="compositionally biased region" description="Low complexity" evidence="6">
    <location>
        <begin position="258"/>
        <end position="286"/>
    </location>
</feature>
<keyword evidence="4" id="KW-0411">Iron-sulfur</keyword>
<evidence type="ECO:0000256" key="2">
    <source>
        <dbReference type="ARBA" id="ARBA00022723"/>
    </source>
</evidence>
<dbReference type="Gene3D" id="2.102.10.10">
    <property type="entry name" value="Rieske [2Fe-2S] iron-sulphur domain"/>
    <property type="match status" value="1"/>
</dbReference>
<dbReference type="GO" id="GO:0051537">
    <property type="term" value="F:2 iron, 2 sulfur cluster binding"/>
    <property type="evidence" value="ECO:0007669"/>
    <property type="project" value="UniProtKB-KW"/>
</dbReference>
<evidence type="ECO:0000256" key="5">
    <source>
        <dbReference type="ARBA" id="ARBA00034078"/>
    </source>
</evidence>
<sequence>MSAAALVRLARQSELVEGQKIVKETHGRKILLARTRGQVYATDAHCFHMGGNLWEGDIEDIDGHACVVCPLHRYKIDMATGHKVDTMLDGCVTCSSTQQQRTYRVHADPEFIWIDIPELHSQAPLPSDRYNQVAVPQAMAAAGGTPGRANYGLFGASSRQQEGLAPYSGMQRMVPGTPSRAGDEDGPAVLSQEAAVQLSQEAPQQAAPPAQPSFSQGFIPFSQSRADTASIARRKAATAAIAARSYMPPVAQAPPAPARGLAGPSTAAAAQQAAPKRQAVAAAPQRTGSGLARSTSGQPSLFDFGFTVQARAPATAAGGPEEMDMDMS</sequence>
<evidence type="ECO:0000256" key="6">
    <source>
        <dbReference type="SAM" id="MobiDB-lite"/>
    </source>
</evidence>
<keyword evidence="9" id="KW-1185">Reference proteome</keyword>
<evidence type="ECO:0000256" key="3">
    <source>
        <dbReference type="ARBA" id="ARBA00023004"/>
    </source>
</evidence>
<keyword evidence="1" id="KW-0001">2Fe-2S</keyword>
<dbReference type="OrthoDB" id="426882at2759"/>
<dbReference type="PROSITE" id="PS51296">
    <property type="entry name" value="RIESKE"/>
    <property type="match status" value="1"/>
</dbReference>
<dbReference type="GO" id="GO:0046872">
    <property type="term" value="F:metal ion binding"/>
    <property type="evidence" value="ECO:0007669"/>
    <property type="project" value="UniProtKB-KW"/>
</dbReference>
<keyword evidence="3" id="KW-0408">Iron</keyword>
<dbReference type="PANTHER" id="PTHR21496">
    <property type="entry name" value="FERREDOXIN-RELATED"/>
    <property type="match status" value="1"/>
</dbReference>
<comment type="caution">
    <text evidence="8">The sequence shown here is derived from an EMBL/GenBank/DDBJ whole genome shotgun (WGS) entry which is preliminary data.</text>
</comment>
<evidence type="ECO:0000256" key="4">
    <source>
        <dbReference type="ARBA" id="ARBA00023014"/>
    </source>
</evidence>
<evidence type="ECO:0000259" key="7">
    <source>
        <dbReference type="PROSITE" id="PS51296"/>
    </source>
</evidence>
<feature type="domain" description="Rieske" evidence="7">
    <location>
        <begin position="7"/>
        <end position="114"/>
    </location>
</feature>
<dbReference type="InterPro" id="IPR054716">
    <property type="entry name" value="Sol_Rieske_ferrdox_dom"/>
</dbReference>
<organism evidence="8 9">
    <name type="scientific">Chlorella sorokiniana</name>
    <name type="common">Freshwater green alga</name>
    <dbReference type="NCBI Taxonomy" id="3076"/>
    <lineage>
        <taxon>Eukaryota</taxon>
        <taxon>Viridiplantae</taxon>
        <taxon>Chlorophyta</taxon>
        <taxon>core chlorophytes</taxon>
        <taxon>Trebouxiophyceae</taxon>
        <taxon>Chlorellales</taxon>
        <taxon>Chlorellaceae</taxon>
        <taxon>Chlorella clade</taxon>
        <taxon>Chlorella</taxon>
    </lineage>
</organism>
<dbReference type="Proteomes" id="UP000239899">
    <property type="component" value="Unassembled WGS sequence"/>
</dbReference>
<dbReference type="AlphaFoldDB" id="A0A2P6TLS8"/>
<dbReference type="PANTHER" id="PTHR21496:SF0">
    <property type="entry name" value="RIESKE DOMAIN-CONTAINING PROTEIN"/>
    <property type="match status" value="1"/>
</dbReference>
<reference evidence="8 9" key="1">
    <citation type="journal article" date="2018" name="Plant J.">
        <title>Genome sequences of Chlorella sorokiniana UTEX 1602 and Micractinium conductrix SAG 241.80: implications to maltose excretion by a green alga.</title>
        <authorList>
            <person name="Arriola M.B."/>
            <person name="Velmurugan N."/>
            <person name="Zhang Y."/>
            <person name="Plunkett M.H."/>
            <person name="Hondzo H."/>
            <person name="Barney B.M."/>
        </authorList>
    </citation>
    <scope>NUCLEOTIDE SEQUENCE [LARGE SCALE GENOMIC DNA]</scope>
    <source>
        <strain evidence="9">UTEX 1602</strain>
    </source>
</reference>
<name>A0A2P6TLS8_CHLSO</name>
<dbReference type="EMBL" id="LHPG02000012">
    <property type="protein sequence ID" value="PRW45247.1"/>
    <property type="molecule type" value="Genomic_DNA"/>
</dbReference>
<dbReference type="InterPro" id="IPR036922">
    <property type="entry name" value="Rieske_2Fe-2S_sf"/>
</dbReference>
<gene>
    <name evidence="8" type="ORF">C2E21_6388</name>
</gene>
<dbReference type="SUPFAM" id="SSF50022">
    <property type="entry name" value="ISP domain"/>
    <property type="match status" value="1"/>
</dbReference>
<evidence type="ECO:0000256" key="1">
    <source>
        <dbReference type="ARBA" id="ARBA00022714"/>
    </source>
</evidence>
<evidence type="ECO:0000313" key="9">
    <source>
        <dbReference type="Proteomes" id="UP000239899"/>
    </source>
</evidence>
<protein>
    <submittedName>
        <fullName evidence="8">Rieske domain-containing</fullName>
    </submittedName>
</protein>
<evidence type="ECO:0000313" key="8">
    <source>
        <dbReference type="EMBL" id="PRW45247.1"/>
    </source>
</evidence>
<keyword evidence="2" id="KW-0479">Metal-binding</keyword>
<proteinExistence type="predicted"/>
<dbReference type="Pfam" id="PF22543">
    <property type="entry name" value="Rieske_4"/>
    <property type="match status" value="1"/>
</dbReference>
<accession>A0A2P6TLS8</accession>
<feature type="region of interest" description="Disordered" evidence="6">
    <location>
        <begin position="254"/>
        <end position="296"/>
    </location>
</feature>